<name>I1IGA9_BRADI</name>
<sequence>MSDDVVLIGAAMVALVAISFATFIWSNSNSRRSSSSSHGAVNDDVELGRRPGVDEAVLAAYPTSVYHKPPPYSRGKKDGEGGAGGKEDDDDVEEGGGGAGCAVCLGEYEDGDELRRLPWCRHAFHRGCVDQWLRRRPTCPVCRRTEPSTTTTAATK</sequence>
<protein>
    <recommendedName>
        <fullName evidence="4">RING-type domain-containing protein</fullName>
    </recommendedName>
</protein>
<keyword evidence="1" id="KW-0479">Metal-binding</keyword>
<keyword evidence="7" id="KW-1185">Reference proteome</keyword>
<dbReference type="PANTHER" id="PTHR46719:SF26">
    <property type="entry name" value="RING-TYPE DOMAIN-CONTAINING PROTEIN"/>
    <property type="match status" value="1"/>
</dbReference>
<keyword evidence="3" id="KW-0812">Transmembrane</keyword>
<keyword evidence="3" id="KW-1133">Transmembrane helix</keyword>
<dbReference type="AlphaFoldDB" id="I1IGA9"/>
<dbReference type="Gene3D" id="3.30.40.10">
    <property type="entry name" value="Zinc/RING finger domain, C3HC4 (zinc finger)"/>
    <property type="match status" value="1"/>
</dbReference>
<dbReference type="PROSITE" id="PS50089">
    <property type="entry name" value="ZF_RING_2"/>
    <property type="match status" value="1"/>
</dbReference>
<dbReference type="Proteomes" id="UP000008810">
    <property type="component" value="Chromosome 4"/>
</dbReference>
<feature type="domain" description="RING-type" evidence="4">
    <location>
        <begin position="101"/>
        <end position="143"/>
    </location>
</feature>
<evidence type="ECO:0000259" key="4">
    <source>
        <dbReference type="PROSITE" id="PS50089"/>
    </source>
</evidence>
<dbReference type="Gramene" id="KQJ85738">
    <property type="protein sequence ID" value="KQJ85738"/>
    <property type="gene ID" value="BRADI_4g01330v3"/>
</dbReference>
<dbReference type="OrthoDB" id="678282at2759"/>
<dbReference type="InterPro" id="IPR001841">
    <property type="entry name" value="Znf_RING"/>
</dbReference>
<dbReference type="PANTHER" id="PTHR46719">
    <property type="entry name" value="TRANSCRIPTION FACTOR C2H2 FAMILY-RELATED"/>
    <property type="match status" value="1"/>
</dbReference>
<feature type="region of interest" description="Disordered" evidence="2">
    <location>
        <begin position="28"/>
        <end position="47"/>
    </location>
</feature>
<evidence type="ECO:0000256" key="3">
    <source>
        <dbReference type="SAM" id="Phobius"/>
    </source>
</evidence>
<dbReference type="InterPro" id="IPR045899">
    <property type="entry name" value="ATL71-like"/>
</dbReference>
<evidence type="ECO:0000313" key="6">
    <source>
        <dbReference type="EnsemblPlants" id="KQJ85738"/>
    </source>
</evidence>
<reference evidence="5 6" key="1">
    <citation type="journal article" date="2010" name="Nature">
        <title>Genome sequencing and analysis of the model grass Brachypodium distachyon.</title>
        <authorList>
            <consortium name="International Brachypodium Initiative"/>
        </authorList>
    </citation>
    <scope>NUCLEOTIDE SEQUENCE [LARGE SCALE GENOMIC DNA]</scope>
    <source>
        <strain evidence="5 6">Bd21</strain>
    </source>
</reference>
<evidence type="ECO:0000256" key="2">
    <source>
        <dbReference type="SAM" id="MobiDB-lite"/>
    </source>
</evidence>
<evidence type="ECO:0000256" key="1">
    <source>
        <dbReference type="PROSITE-ProRule" id="PRU00175"/>
    </source>
</evidence>
<dbReference type="EMBL" id="CM000883">
    <property type="protein sequence ID" value="KQJ85738.1"/>
    <property type="molecule type" value="Genomic_DNA"/>
</dbReference>
<dbReference type="HOGENOM" id="CLU_013137_15_4_1"/>
<organism evidence="5">
    <name type="scientific">Brachypodium distachyon</name>
    <name type="common">Purple false brome</name>
    <name type="synonym">Trachynia distachya</name>
    <dbReference type="NCBI Taxonomy" id="15368"/>
    <lineage>
        <taxon>Eukaryota</taxon>
        <taxon>Viridiplantae</taxon>
        <taxon>Streptophyta</taxon>
        <taxon>Embryophyta</taxon>
        <taxon>Tracheophyta</taxon>
        <taxon>Spermatophyta</taxon>
        <taxon>Magnoliopsida</taxon>
        <taxon>Liliopsida</taxon>
        <taxon>Poales</taxon>
        <taxon>Poaceae</taxon>
        <taxon>BOP clade</taxon>
        <taxon>Pooideae</taxon>
        <taxon>Stipodae</taxon>
        <taxon>Brachypodieae</taxon>
        <taxon>Brachypodium</taxon>
    </lineage>
</organism>
<keyword evidence="1" id="KW-0863">Zinc-finger</keyword>
<dbReference type="SMART" id="SM00184">
    <property type="entry name" value="RING"/>
    <property type="match status" value="1"/>
</dbReference>
<feature type="compositionally biased region" description="Low complexity" evidence="2">
    <location>
        <begin position="28"/>
        <end position="37"/>
    </location>
</feature>
<dbReference type="SUPFAM" id="SSF57850">
    <property type="entry name" value="RING/U-box"/>
    <property type="match status" value="1"/>
</dbReference>
<reference evidence="5" key="2">
    <citation type="submission" date="2017-06" db="EMBL/GenBank/DDBJ databases">
        <title>WGS assembly of Brachypodium distachyon.</title>
        <authorList>
            <consortium name="The International Brachypodium Initiative"/>
            <person name="Lucas S."/>
            <person name="Harmon-Smith M."/>
            <person name="Lail K."/>
            <person name="Tice H."/>
            <person name="Grimwood J."/>
            <person name="Bruce D."/>
            <person name="Barry K."/>
            <person name="Shu S."/>
            <person name="Lindquist E."/>
            <person name="Wang M."/>
            <person name="Pitluck S."/>
            <person name="Vogel J.P."/>
            <person name="Garvin D.F."/>
            <person name="Mockler T.C."/>
            <person name="Schmutz J."/>
            <person name="Rokhsar D."/>
            <person name="Bevan M.W."/>
        </authorList>
    </citation>
    <scope>NUCLEOTIDE SEQUENCE</scope>
    <source>
        <strain evidence="5">Bd21</strain>
    </source>
</reference>
<dbReference type="EnsemblPlants" id="KQJ85738">
    <property type="protein sequence ID" value="KQJ85738"/>
    <property type="gene ID" value="BRADI_4g01330v3"/>
</dbReference>
<gene>
    <name evidence="5" type="ORF">BRADI_4g01330v3</name>
</gene>
<proteinExistence type="predicted"/>
<dbReference type="InParanoid" id="I1IGA9"/>
<accession>I1IGA9</accession>
<keyword evidence="3" id="KW-0472">Membrane</keyword>
<keyword evidence="1" id="KW-0862">Zinc</keyword>
<dbReference type="InterPro" id="IPR013083">
    <property type="entry name" value="Znf_RING/FYVE/PHD"/>
</dbReference>
<reference evidence="6" key="3">
    <citation type="submission" date="2018-08" db="UniProtKB">
        <authorList>
            <consortium name="EnsemblPlants"/>
        </authorList>
    </citation>
    <scope>IDENTIFICATION</scope>
    <source>
        <strain evidence="6">cv. Bd21</strain>
    </source>
</reference>
<evidence type="ECO:0000313" key="7">
    <source>
        <dbReference type="Proteomes" id="UP000008810"/>
    </source>
</evidence>
<feature type="transmembrane region" description="Helical" evidence="3">
    <location>
        <begin position="6"/>
        <end position="25"/>
    </location>
</feature>
<evidence type="ECO:0000313" key="5">
    <source>
        <dbReference type="EMBL" id="KQJ85738.1"/>
    </source>
</evidence>
<dbReference type="Pfam" id="PF13639">
    <property type="entry name" value="zf-RING_2"/>
    <property type="match status" value="1"/>
</dbReference>
<dbReference type="eggNOG" id="KOG0800">
    <property type="taxonomic scope" value="Eukaryota"/>
</dbReference>
<dbReference type="GO" id="GO:0008270">
    <property type="term" value="F:zinc ion binding"/>
    <property type="evidence" value="ECO:0007669"/>
    <property type="project" value="UniProtKB-KW"/>
</dbReference>
<feature type="region of interest" description="Disordered" evidence="2">
    <location>
        <begin position="64"/>
        <end position="96"/>
    </location>
</feature>
<dbReference type="OMA" id="KAWDYWV"/>
<dbReference type="CDD" id="cd16461">
    <property type="entry name" value="RING-H2_EL5-like"/>
    <property type="match status" value="1"/>
</dbReference>